<reference evidence="1 2" key="1">
    <citation type="journal article" date="2017" name="Gigascience">
        <title>Genome sequence of the small brown planthopper, Laodelphax striatellus.</title>
        <authorList>
            <person name="Zhu J."/>
            <person name="Jiang F."/>
            <person name="Wang X."/>
            <person name="Yang P."/>
            <person name="Bao Y."/>
            <person name="Zhao W."/>
            <person name="Wang W."/>
            <person name="Lu H."/>
            <person name="Wang Q."/>
            <person name="Cui N."/>
            <person name="Li J."/>
            <person name="Chen X."/>
            <person name="Luo L."/>
            <person name="Yu J."/>
            <person name="Kang L."/>
            <person name="Cui F."/>
        </authorList>
    </citation>
    <scope>NUCLEOTIDE SEQUENCE [LARGE SCALE GENOMIC DNA]</scope>
    <source>
        <strain evidence="1">Lst14</strain>
    </source>
</reference>
<name>A0A482XFD4_LAOST</name>
<feature type="non-terminal residue" evidence="1">
    <location>
        <position position="1"/>
    </location>
</feature>
<evidence type="ECO:0000313" key="1">
    <source>
        <dbReference type="EMBL" id="RZF43988.1"/>
    </source>
</evidence>
<dbReference type="InParanoid" id="A0A482XFD4"/>
<proteinExistence type="predicted"/>
<accession>A0A482XFD4</accession>
<gene>
    <name evidence="1" type="ORF">LSTR_LSTR007260</name>
</gene>
<keyword evidence="2" id="KW-1185">Reference proteome</keyword>
<sequence>SRHRDCKLLHFNQSDIATADVLCCSQLGSDCKTAAHCMCVLTHLILWSFMPPCGVVTMQLLQLSLACT</sequence>
<dbReference type="Proteomes" id="UP000291343">
    <property type="component" value="Unassembled WGS sequence"/>
</dbReference>
<dbReference type="AlphaFoldDB" id="A0A482XFD4"/>
<evidence type="ECO:0000313" key="2">
    <source>
        <dbReference type="Proteomes" id="UP000291343"/>
    </source>
</evidence>
<protein>
    <submittedName>
        <fullName evidence="1">Uncharacterized protein</fullName>
    </submittedName>
</protein>
<comment type="caution">
    <text evidence="1">The sequence shown here is derived from an EMBL/GenBank/DDBJ whole genome shotgun (WGS) entry which is preliminary data.</text>
</comment>
<organism evidence="1 2">
    <name type="scientific">Laodelphax striatellus</name>
    <name type="common">Small brown planthopper</name>
    <name type="synonym">Delphax striatella</name>
    <dbReference type="NCBI Taxonomy" id="195883"/>
    <lineage>
        <taxon>Eukaryota</taxon>
        <taxon>Metazoa</taxon>
        <taxon>Ecdysozoa</taxon>
        <taxon>Arthropoda</taxon>
        <taxon>Hexapoda</taxon>
        <taxon>Insecta</taxon>
        <taxon>Pterygota</taxon>
        <taxon>Neoptera</taxon>
        <taxon>Paraneoptera</taxon>
        <taxon>Hemiptera</taxon>
        <taxon>Auchenorrhyncha</taxon>
        <taxon>Fulgoroidea</taxon>
        <taxon>Delphacidae</taxon>
        <taxon>Criomorphinae</taxon>
        <taxon>Laodelphax</taxon>
    </lineage>
</organism>
<dbReference type="EMBL" id="QKKF02011778">
    <property type="protein sequence ID" value="RZF43988.1"/>
    <property type="molecule type" value="Genomic_DNA"/>
</dbReference>